<dbReference type="PANTHER" id="PTHR12338">
    <property type="entry name" value="AUTOTRANSPORTER"/>
    <property type="match status" value="1"/>
</dbReference>
<dbReference type="PANTHER" id="PTHR12338:SF5">
    <property type="entry name" value="ANTIGEN 43-RELATED"/>
    <property type="match status" value="1"/>
</dbReference>
<accession>A0A6J4P3J7</accession>
<evidence type="ECO:0000313" key="3">
    <source>
        <dbReference type="EMBL" id="CAA9405193.1"/>
    </source>
</evidence>
<feature type="signal peptide" evidence="1">
    <location>
        <begin position="1"/>
        <end position="43"/>
    </location>
</feature>
<name>A0A6J4P3J7_9BURK</name>
<dbReference type="InterPro" id="IPR011050">
    <property type="entry name" value="Pectin_lyase_fold/virulence"/>
</dbReference>
<dbReference type="Pfam" id="PF05860">
    <property type="entry name" value="TPS"/>
    <property type="match status" value="1"/>
</dbReference>
<keyword evidence="1" id="KW-0732">Signal</keyword>
<feature type="non-terminal residue" evidence="3">
    <location>
        <position position="330"/>
    </location>
</feature>
<proteinExistence type="predicted"/>
<dbReference type="AlphaFoldDB" id="A0A6J4P3J7"/>
<feature type="chain" id="PRO_5027045610" description="Filamentous haemagglutinin FhaB/tRNA nuclease CdiA-like TPS domain-containing protein" evidence="1">
    <location>
        <begin position="44"/>
        <end position="330"/>
    </location>
</feature>
<evidence type="ECO:0000256" key="1">
    <source>
        <dbReference type="SAM" id="SignalP"/>
    </source>
</evidence>
<dbReference type="SUPFAM" id="SSF51126">
    <property type="entry name" value="Pectin lyase-like"/>
    <property type="match status" value="1"/>
</dbReference>
<reference evidence="3" key="1">
    <citation type="submission" date="2020-02" db="EMBL/GenBank/DDBJ databases">
        <authorList>
            <person name="Meier V. D."/>
        </authorList>
    </citation>
    <scope>NUCLEOTIDE SEQUENCE</scope>
    <source>
        <strain evidence="3">AVDCRST_MAG51</strain>
    </source>
</reference>
<dbReference type="Gene3D" id="2.160.20.10">
    <property type="entry name" value="Single-stranded right-handed beta-helix, Pectin lyase-like"/>
    <property type="match status" value="1"/>
</dbReference>
<dbReference type="InterPro" id="IPR008638">
    <property type="entry name" value="FhaB/CdiA-like_TPS"/>
</dbReference>
<organism evidence="3">
    <name type="scientific">uncultured Ramlibacter sp</name>
    <dbReference type="NCBI Taxonomy" id="260755"/>
    <lineage>
        <taxon>Bacteria</taxon>
        <taxon>Pseudomonadati</taxon>
        <taxon>Pseudomonadota</taxon>
        <taxon>Betaproteobacteria</taxon>
        <taxon>Burkholderiales</taxon>
        <taxon>Comamonadaceae</taxon>
        <taxon>Ramlibacter</taxon>
        <taxon>environmental samples</taxon>
    </lineage>
</organism>
<feature type="domain" description="Filamentous haemagglutinin FhaB/tRNA nuclease CdiA-like TPS" evidence="2">
    <location>
        <begin position="41"/>
        <end position="157"/>
    </location>
</feature>
<dbReference type="SMART" id="SM00912">
    <property type="entry name" value="Haemagg_act"/>
    <property type="match status" value="1"/>
</dbReference>
<protein>
    <recommendedName>
        <fullName evidence="2">Filamentous haemagglutinin FhaB/tRNA nuclease CdiA-like TPS domain-containing protein</fullName>
    </recommendedName>
</protein>
<sequence>MSRRHYQQPTTRAAAPAPAAAGHRLLLLAIALAGGFTVPAAQAQPAGATAIHGSAVLSQQGNKLVVTTQNGAGTSHSAINWQSFNVPGGTTTHFAQPGATSTSINRVVGPDPSSIFGTLSSNGRLVLVNPAGIAVGAGAVVDTAGFTASTLRMTDADALSGRLRFGDGTPGGPLRVDGQILARQGDIVLIGQKVETGAQAVIESPQGATILAAGQKVEVTGRGLEGIVFEVQAPSDQAVNLGTLKGDAVGVFAGTLKHSGLIQAQAVSTGGGKVVLKAVGDSLVDGSITASGANGVGGAIDVLGQRVGLMDCAALDASGALGGGKIRVGG</sequence>
<evidence type="ECO:0000259" key="2">
    <source>
        <dbReference type="SMART" id="SM00912"/>
    </source>
</evidence>
<dbReference type="InterPro" id="IPR050909">
    <property type="entry name" value="Bact_Autotransporter_VF"/>
</dbReference>
<dbReference type="EMBL" id="CADCUX010000258">
    <property type="protein sequence ID" value="CAA9405193.1"/>
    <property type="molecule type" value="Genomic_DNA"/>
</dbReference>
<dbReference type="InterPro" id="IPR012334">
    <property type="entry name" value="Pectin_lyas_fold"/>
</dbReference>
<gene>
    <name evidence="3" type="ORF">AVDCRST_MAG51-1102</name>
</gene>
<dbReference type="NCBIfam" id="TIGR01901">
    <property type="entry name" value="adhes_NPXG"/>
    <property type="match status" value="1"/>
</dbReference>